<dbReference type="AlphaFoldDB" id="A0AAE7NHQ2"/>
<evidence type="ECO:0000313" key="1">
    <source>
        <dbReference type="EMBL" id="QOZ66388.1"/>
    </source>
</evidence>
<organism evidence="1 2">
    <name type="scientific">Bradyrhizobium arachidis</name>
    <dbReference type="NCBI Taxonomy" id="858423"/>
    <lineage>
        <taxon>Bacteria</taxon>
        <taxon>Pseudomonadati</taxon>
        <taxon>Pseudomonadota</taxon>
        <taxon>Alphaproteobacteria</taxon>
        <taxon>Hyphomicrobiales</taxon>
        <taxon>Nitrobacteraceae</taxon>
        <taxon>Bradyrhizobium</taxon>
    </lineage>
</organism>
<evidence type="ECO:0000313" key="2">
    <source>
        <dbReference type="Proteomes" id="UP000594015"/>
    </source>
</evidence>
<dbReference type="EMBL" id="CP030050">
    <property type="protein sequence ID" value="QOZ66388.1"/>
    <property type="molecule type" value="Genomic_DNA"/>
</dbReference>
<reference evidence="1 2" key="1">
    <citation type="submission" date="2018-06" db="EMBL/GenBank/DDBJ databases">
        <title>Comparative genomics of Bradyrhizobium nodulating Arachidis hypogaea.</title>
        <authorList>
            <person name="Li Y."/>
        </authorList>
    </citation>
    <scope>NUCLEOTIDE SEQUENCE [LARGE SCALE GENOMIC DNA]</scope>
    <source>
        <strain evidence="1 2">CCBAU 051107</strain>
    </source>
</reference>
<sequence>MSKQNDFYERVVAALHAIDRRGLKRLSKKLLNAHPGDLDLPDGAEFSNTFLTRVENTVSRAMHVKVASLRAQANALERAAFDFDGKSAVRRFEVKTAHLNSMNELVEAFADDWCDKNVIGWRKKEAA</sequence>
<protein>
    <submittedName>
        <fullName evidence="1">Uncharacterized protein</fullName>
    </submittedName>
</protein>
<name>A0AAE7NHQ2_9BRAD</name>
<accession>A0AAE7NHQ2</accession>
<dbReference type="RefSeq" id="WP_092218737.1">
    <property type="nucleotide sequence ID" value="NZ_CP030050.1"/>
</dbReference>
<dbReference type="Proteomes" id="UP000594015">
    <property type="component" value="Chromosome"/>
</dbReference>
<gene>
    <name evidence="1" type="ORF">WN72_08205</name>
</gene>
<dbReference type="KEGG" id="barh:WN72_08205"/>
<proteinExistence type="predicted"/>